<dbReference type="Pfam" id="PF09346">
    <property type="entry name" value="SMI1_KNR4"/>
    <property type="match status" value="1"/>
</dbReference>
<dbReference type="PANTHER" id="PTHR47432:SF1">
    <property type="entry name" value="CELL WALL ASSEMBLY REGULATOR SMI1"/>
    <property type="match status" value="1"/>
</dbReference>
<comment type="caution">
    <text evidence="2">The sequence shown here is derived from an EMBL/GenBank/DDBJ whole genome shotgun (WGS) entry which is preliminary data.</text>
</comment>
<gene>
    <name evidence="2" type="ORF">JOC58_003340</name>
</gene>
<dbReference type="EMBL" id="JAVDQH010000014">
    <property type="protein sequence ID" value="MDR6245427.1"/>
    <property type="molecule type" value="Genomic_DNA"/>
</dbReference>
<dbReference type="SUPFAM" id="SSF160631">
    <property type="entry name" value="SMI1/KNR4-like"/>
    <property type="match status" value="1"/>
</dbReference>
<feature type="domain" description="Knr4/Smi1-like" evidence="1">
    <location>
        <begin position="34"/>
        <end position="169"/>
    </location>
</feature>
<dbReference type="InterPro" id="IPR018958">
    <property type="entry name" value="Knr4/Smi1-like_dom"/>
</dbReference>
<name>A0ABU1J4D3_9BACL</name>
<evidence type="ECO:0000313" key="3">
    <source>
        <dbReference type="Proteomes" id="UP001185028"/>
    </source>
</evidence>
<protein>
    <submittedName>
        <fullName evidence="2">Cell wall assembly regulator SMI1</fullName>
    </submittedName>
</protein>
<organism evidence="2 3">
    <name type="scientific">Paenibacillus hunanensis</name>
    <dbReference type="NCBI Taxonomy" id="539262"/>
    <lineage>
        <taxon>Bacteria</taxon>
        <taxon>Bacillati</taxon>
        <taxon>Bacillota</taxon>
        <taxon>Bacilli</taxon>
        <taxon>Bacillales</taxon>
        <taxon>Paenibacillaceae</taxon>
        <taxon>Paenibacillus</taxon>
    </lineage>
</organism>
<dbReference type="Proteomes" id="UP001185028">
    <property type="component" value="Unassembled WGS sequence"/>
</dbReference>
<dbReference type="RefSeq" id="WP_188777561.1">
    <property type="nucleotide sequence ID" value="NZ_BMMB01000010.1"/>
</dbReference>
<dbReference type="InterPro" id="IPR051873">
    <property type="entry name" value="KNR4/SMI1_regulator"/>
</dbReference>
<dbReference type="Gene3D" id="3.40.1580.10">
    <property type="entry name" value="SMI1/KNR4-like"/>
    <property type="match status" value="1"/>
</dbReference>
<evidence type="ECO:0000259" key="1">
    <source>
        <dbReference type="SMART" id="SM00860"/>
    </source>
</evidence>
<keyword evidence="3" id="KW-1185">Reference proteome</keyword>
<accession>A0ABU1J4D3</accession>
<dbReference type="SMART" id="SM00860">
    <property type="entry name" value="SMI1_KNR4"/>
    <property type="match status" value="1"/>
</dbReference>
<sequence>MINHQFAEHLWKAVQQHAMKMNKCKLEQLCLRGGVRKYELDELEERLNIELPDQLREWYRVHDGQNDRLETMPLLRNLTFSPIRKIIETWTFLQEEYDPDGEQAENDTAIKPMLWNPAWIPFATNGSGDYVCIDMDPAEDGKYGQILYFWHDWNNRSVEAESLNAFIQMCLHEKE</sequence>
<reference evidence="2 3" key="1">
    <citation type="submission" date="2023-07" db="EMBL/GenBank/DDBJ databases">
        <title>Genomic Encyclopedia of Type Strains, Phase IV (KMG-IV): sequencing the most valuable type-strain genomes for metagenomic binning, comparative biology and taxonomic classification.</title>
        <authorList>
            <person name="Goeker M."/>
        </authorList>
    </citation>
    <scope>NUCLEOTIDE SEQUENCE [LARGE SCALE GENOMIC DNA]</scope>
    <source>
        <strain evidence="2 3">DSM 22170</strain>
    </source>
</reference>
<dbReference type="PANTHER" id="PTHR47432">
    <property type="entry name" value="CELL WALL ASSEMBLY REGULATOR SMI1"/>
    <property type="match status" value="1"/>
</dbReference>
<proteinExistence type="predicted"/>
<evidence type="ECO:0000313" key="2">
    <source>
        <dbReference type="EMBL" id="MDR6245427.1"/>
    </source>
</evidence>
<dbReference type="InterPro" id="IPR037883">
    <property type="entry name" value="Knr4/Smi1-like_sf"/>
</dbReference>